<dbReference type="EMBL" id="JAFIMR010000026">
    <property type="protein sequence ID" value="KAI1862913.1"/>
    <property type="molecule type" value="Genomic_DNA"/>
</dbReference>
<feature type="region of interest" description="Disordered" evidence="1">
    <location>
        <begin position="1"/>
        <end position="89"/>
    </location>
</feature>
<sequence>MEDRQRSDTENTDSIDWPQCWNEGRTNSTSPEPKGPGSSAPPALEQQVATNEHREGEQENGDTGSDGIEDNDGISAVSDEHVPLDYPGSDAERYHQLEALNDRILSWAQAGSALTPKEEYAAFTKLPDPWKHYLSSMTGAERIRPPRGEAVRVKTRCGSTMYVGRPKGRIKWKGVVWDKKPAEADRADSISSGGVPAPKTAKEEESATSRQGSVESEPEPDIELWGKLDELTPIRSKSVPEQMRARALQKKQSRQSWLEHLKNGPLAGAKRKASQAKGFLSKLWERRDSGVCMECKNGLPCYDELGPKNDRWDEPDARPTASQSTELPDARWLVQRQQDEGVVL</sequence>
<protein>
    <submittedName>
        <fullName evidence="2">Uncharacterized protein</fullName>
    </submittedName>
</protein>
<dbReference type="Proteomes" id="UP000829685">
    <property type="component" value="Unassembled WGS sequence"/>
</dbReference>
<feature type="region of interest" description="Disordered" evidence="1">
    <location>
        <begin position="303"/>
        <end position="332"/>
    </location>
</feature>
<reference evidence="2" key="1">
    <citation type="submission" date="2021-03" db="EMBL/GenBank/DDBJ databases">
        <title>Revisited historic fungal species revealed as producer of novel bioactive compounds through whole genome sequencing and comparative genomics.</title>
        <authorList>
            <person name="Vignolle G.A."/>
            <person name="Hochenegger N."/>
            <person name="Mach R.L."/>
            <person name="Mach-Aigner A.R."/>
            <person name="Javad Rahimi M."/>
            <person name="Salim K.A."/>
            <person name="Chan C.M."/>
            <person name="Lim L.B.L."/>
            <person name="Cai F."/>
            <person name="Druzhinina I.S."/>
            <person name="U'Ren J.M."/>
            <person name="Derntl C."/>
        </authorList>
    </citation>
    <scope>NUCLEOTIDE SEQUENCE</scope>
    <source>
        <strain evidence="2">TUCIM 5799</strain>
    </source>
</reference>
<keyword evidence="3" id="KW-1185">Reference proteome</keyword>
<feature type="compositionally biased region" description="Basic and acidic residues" evidence="1">
    <location>
        <begin position="305"/>
        <end position="317"/>
    </location>
</feature>
<gene>
    <name evidence="2" type="ORF">JX265_008959</name>
</gene>
<feature type="region of interest" description="Disordered" evidence="1">
    <location>
        <begin position="183"/>
        <end position="255"/>
    </location>
</feature>
<evidence type="ECO:0000313" key="3">
    <source>
        <dbReference type="Proteomes" id="UP000829685"/>
    </source>
</evidence>
<comment type="caution">
    <text evidence="2">The sequence shown here is derived from an EMBL/GenBank/DDBJ whole genome shotgun (WGS) entry which is preliminary data.</text>
</comment>
<evidence type="ECO:0000313" key="2">
    <source>
        <dbReference type="EMBL" id="KAI1862913.1"/>
    </source>
</evidence>
<accession>A0A9Q0ALM2</accession>
<proteinExistence type="predicted"/>
<dbReference type="AlphaFoldDB" id="A0A9Q0ALM2"/>
<name>A0A9Q0ALM2_9PEZI</name>
<organism evidence="2 3">
    <name type="scientific">Neoarthrinium moseri</name>
    <dbReference type="NCBI Taxonomy" id="1658444"/>
    <lineage>
        <taxon>Eukaryota</taxon>
        <taxon>Fungi</taxon>
        <taxon>Dikarya</taxon>
        <taxon>Ascomycota</taxon>
        <taxon>Pezizomycotina</taxon>
        <taxon>Sordariomycetes</taxon>
        <taxon>Xylariomycetidae</taxon>
        <taxon>Amphisphaeriales</taxon>
        <taxon>Apiosporaceae</taxon>
        <taxon>Neoarthrinium</taxon>
    </lineage>
</organism>
<evidence type="ECO:0000256" key="1">
    <source>
        <dbReference type="SAM" id="MobiDB-lite"/>
    </source>
</evidence>